<accession>A0A7Y9EQQ3</accession>
<dbReference type="Proteomes" id="UP000529783">
    <property type="component" value="Unassembled WGS sequence"/>
</dbReference>
<gene>
    <name evidence="1" type="ORF">BJY14_008004</name>
</gene>
<protein>
    <submittedName>
        <fullName evidence="1">Uncharacterized protein</fullName>
    </submittedName>
</protein>
<proteinExistence type="predicted"/>
<organism evidence="1 2">
    <name type="scientific">Actinomadura luteofluorescens</name>
    <dbReference type="NCBI Taxonomy" id="46163"/>
    <lineage>
        <taxon>Bacteria</taxon>
        <taxon>Bacillati</taxon>
        <taxon>Actinomycetota</taxon>
        <taxon>Actinomycetes</taxon>
        <taxon>Streptosporangiales</taxon>
        <taxon>Thermomonosporaceae</taxon>
        <taxon>Actinomadura</taxon>
    </lineage>
</organism>
<name>A0A7Y9EQQ3_9ACTN</name>
<sequence>MAEDSREKFRRSLSDAIALQHQDIQHPDFVSEQPRALHTLGNRFFGDSPDSLGSVDVSVHASIARRIFYLTLL</sequence>
<keyword evidence="2" id="KW-1185">Reference proteome</keyword>
<dbReference type="AlphaFoldDB" id="A0A7Y9EQQ3"/>
<comment type="caution">
    <text evidence="1">The sequence shown here is derived from an EMBL/GenBank/DDBJ whole genome shotgun (WGS) entry which is preliminary data.</text>
</comment>
<dbReference type="EMBL" id="JACCBA010000001">
    <property type="protein sequence ID" value="NYD52021.1"/>
    <property type="molecule type" value="Genomic_DNA"/>
</dbReference>
<reference evidence="1 2" key="1">
    <citation type="submission" date="2020-07" db="EMBL/GenBank/DDBJ databases">
        <title>Sequencing the genomes of 1000 actinobacteria strains.</title>
        <authorList>
            <person name="Klenk H.-P."/>
        </authorList>
    </citation>
    <scope>NUCLEOTIDE SEQUENCE [LARGE SCALE GENOMIC DNA]</scope>
    <source>
        <strain evidence="1 2">DSM 40398</strain>
    </source>
</reference>
<evidence type="ECO:0000313" key="1">
    <source>
        <dbReference type="EMBL" id="NYD52021.1"/>
    </source>
</evidence>
<evidence type="ECO:0000313" key="2">
    <source>
        <dbReference type="Proteomes" id="UP000529783"/>
    </source>
</evidence>